<organism evidence="1 2">
    <name type="scientific">Nonomuraea longicatena</name>
    <dbReference type="NCBI Taxonomy" id="83682"/>
    <lineage>
        <taxon>Bacteria</taxon>
        <taxon>Bacillati</taxon>
        <taxon>Actinomycetota</taxon>
        <taxon>Actinomycetes</taxon>
        <taxon>Streptosporangiales</taxon>
        <taxon>Streptosporangiaceae</taxon>
        <taxon>Nonomuraea</taxon>
    </lineage>
</organism>
<dbReference type="Proteomes" id="UP001501578">
    <property type="component" value="Unassembled WGS sequence"/>
</dbReference>
<protein>
    <submittedName>
        <fullName evidence="1">Uncharacterized protein</fullName>
    </submittedName>
</protein>
<evidence type="ECO:0000313" key="2">
    <source>
        <dbReference type="Proteomes" id="UP001501578"/>
    </source>
</evidence>
<keyword evidence="2" id="KW-1185">Reference proteome</keyword>
<name>A0ABP3ZDA5_9ACTN</name>
<comment type="caution">
    <text evidence="1">The sequence shown here is derived from an EMBL/GenBank/DDBJ whole genome shotgun (WGS) entry which is preliminary data.</text>
</comment>
<gene>
    <name evidence="1" type="ORF">GCM10009560_15750</name>
</gene>
<evidence type="ECO:0000313" key="1">
    <source>
        <dbReference type="EMBL" id="GAA0918640.1"/>
    </source>
</evidence>
<dbReference type="EMBL" id="BAAAHQ010000007">
    <property type="protein sequence ID" value="GAA0918640.1"/>
    <property type="molecule type" value="Genomic_DNA"/>
</dbReference>
<sequence length="117" mass="12867">MIPQGYELSLCGLCREPILWTVTDAGRRLAVNPKPAPTGNTACYRVGPRAWKSRALHGVEALPRQPWEDVFMPHVATCARANPVPAELPAVMPSNVVRLDLARQRRAVKGACRDATR</sequence>
<proteinExistence type="predicted"/>
<accession>A0ABP3ZDA5</accession>
<reference evidence="2" key="1">
    <citation type="journal article" date="2019" name="Int. J. Syst. Evol. Microbiol.">
        <title>The Global Catalogue of Microorganisms (GCM) 10K type strain sequencing project: providing services to taxonomists for standard genome sequencing and annotation.</title>
        <authorList>
            <consortium name="The Broad Institute Genomics Platform"/>
            <consortium name="The Broad Institute Genome Sequencing Center for Infectious Disease"/>
            <person name="Wu L."/>
            <person name="Ma J."/>
        </authorList>
    </citation>
    <scope>NUCLEOTIDE SEQUENCE [LARGE SCALE GENOMIC DNA]</scope>
    <source>
        <strain evidence="2">JCM 11136</strain>
    </source>
</reference>
<dbReference type="RefSeq" id="WP_343949047.1">
    <property type="nucleotide sequence ID" value="NZ_BAAAHQ010000007.1"/>
</dbReference>